<keyword evidence="4" id="KW-1185">Reference proteome</keyword>
<dbReference type="EMBL" id="FUZQ01000005">
    <property type="protein sequence ID" value="SKC70582.1"/>
    <property type="molecule type" value="Genomic_DNA"/>
</dbReference>
<name>A0A1T5L3E3_9MICO</name>
<protein>
    <submittedName>
        <fullName evidence="3">Tryptophan-associated transmembrane protein (Trp_oprn_chp)</fullName>
    </submittedName>
</protein>
<organism evidence="3 4">
    <name type="scientific">Krasilnikoviella flava</name>
    <dbReference type="NCBI Taxonomy" id="526729"/>
    <lineage>
        <taxon>Bacteria</taxon>
        <taxon>Bacillati</taxon>
        <taxon>Actinomycetota</taxon>
        <taxon>Actinomycetes</taxon>
        <taxon>Micrococcales</taxon>
        <taxon>Promicromonosporaceae</taxon>
        <taxon>Krasilnikoviella</taxon>
    </lineage>
</organism>
<evidence type="ECO:0000256" key="2">
    <source>
        <dbReference type="SAM" id="Phobius"/>
    </source>
</evidence>
<dbReference type="Proteomes" id="UP000189777">
    <property type="component" value="Unassembled WGS sequence"/>
</dbReference>
<dbReference type="OrthoDB" id="4794414at2"/>
<feature type="transmembrane region" description="Helical" evidence="2">
    <location>
        <begin position="44"/>
        <end position="64"/>
    </location>
</feature>
<dbReference type="AlphaFoldDB" id="A0A1T5L3E3"/>
<keyword evidence="2" id="KW-1133">Transmembrane helix</keyword>
<evidence type="ECO:0000313" key="3">
    <source>
        <dbReference type="EMBL" id="SKC70582.1"/>
    </source>
</evidence>
<proteinExistence type="predicted"/>
<feature type="transmembrane region" description="Helical" evidence="2">
    <location>
        <begin position="161"/>
        <end position="187"/>
    </location>
</feature>
<feature type="region of interest" description="Disordered" evidence="1">
    <location>
        <begin position="193"/>
        <end position="244"/>
    </location>
</feature>
<reference evidence="3 4" key="1">
    <citation type="submission" date="2017-02" db="EMBL/GenBank/DDBJ databases">
        <authorList>
            <person name="Peterson S.W."/>
        </authorList>
    </citation>
    <scope>NUCLEOTIDE SEQUENCE [LARGE SCALE GENOMIC DNA]</scope>
    <source>
        <strain evidence="3 4">DSM 21481</strain>
    </source>
</reference>
<evidence type="ECO:0000313" key="4">
    <source>
        <dbReference type="Proteomes" id="UP000189777"/>
    </source>
</evidence>
<evidence type="ECO:0000256" key="1">
    <source>
        <dbReference type="SAM" id="MobiDB-lite"/>
    </source>
</evidence>
<accession>A0A1T5L3E3</accession>
<feature type="transmembrane region" description="Helical" evidence="2">
    <location>
        <begin position="112"/>
        <end position="134"/>
    </location>
</feature>
<gene>
    <name evidence="3" type="ORF">SAMN04324258_2761</name>
</gene>
<feature type="region of interest" description="Disordered" evidence="1">
    <location>
        <begin position="1"/>
        <end position="39"/>
    </location>
</feature>
<keyword evidence="2" id="KW-0472">Membrane</keyword>
<dbReference type="STRING" id="526729.SAMN04324258_2761"/>
<dbReference type="InterPro" id="IPR019051">
    <property type="entry name" value="Trp_biosyn_TM_oprn/chp"/>
</dbReference>
<dbReference type="Pfam" id="PF09534">
    <property type="entry name" value="Trp_oprn_chp"/>
    <property type="match status" value="1"/>
</dbReference>
<feature type="compositionally biased region" description="Basic and acidic residues" evidence="1">
    <location>
        <begin position="11"/>
        <end position="21"/>
    </location>
</feature>
<keyword evidence="2 3" id="KW-0812">Transmembrane</keyword>
<dbReference type="RefSeq" id="WP_079575076.1">
    <property type="nucleotide sequence ID" value="NZ_FUZQ01000005.1"/>
</dbReference>
<feature type="transmembrane region" description="Helical" evidence="2">
    <location>
        <begin position="84"/>
        <end position="105"/>
    </location>
</feature>
<sequence>MDDDAAGSTHDAGEGTGDRATGRGTAPGEGRTPGRGPLRTRSRAVWSVVAVGGLTLATASPTWVSTTVSTALEPTVDVAVTGTTAAPAVGAAALVVVAGGAALAIAGRVARWVALVVVALAGALATASAAAVLLDPLPAATSGASQTAGVTDLTSPVVVAVWPWLTAVLGAAAVVVAALAVVGAPAWGATSGRHERADAVLPADGEDPGAGPAATGGGSAAPGQHDPHDAWDALSRGTDPSADR</sequence>